<evidence type="ECO:0008006" key="3">
    <source>
        <dbReference type="Google" id="ProtNLM"/>
    </source>
</evidence>
<dbReference type="AlphaFoldDB" id="G4YQ93"/>
<sequence>GIHVAGDNDLVIRTLNTRTPPQAARLWGWFLKCRHMADKVRVGSWMQTSKAANQGSCSLATAAVESGQTLESTPEYLNLAFPRMPQLLQEGLVEWSNRRGDAQVLLVDPEEQQTKT</sequence>
<protein>
    <recommendedName>
        <fullName evidence="3">RNase H type-1 domain-containing protein</fullName>
    </recommendedName>
</protein>
<evidence type="ECO:0000313" key="2">
    <source>
        <dbReference type="Proteomes" id="UP000002640"/>
    </source>
</evidence>
<dbReference type="Proteomes" id="UP000002640">
    <property type="component" value="Unassembled WGS sequence"/>
</dbReference>
<organism evidence="1 2">
    <name type="scientific">Phytophthora sojae (strain P6497)</name>
    <name type="common">Soybean stem and root rot agent</name>
    <name type="synonym">Phytophthora megasperma f. sp. glycines</name>
    <dbReference type="NCBI Taxonomy" id="1094619"/>
    <lineage>
        <taxon>Eukaryota</taxon>
        <taxon>Sar</taxon>
        <taxon>Stramenopiles</taxon>
        <taxon>Oomycota</taxon>
        <taxon>Peronosporomycetes</taxon>
        <taxon>Peronosporales</taxon>
        <taxon>Peronosporaceae</taxon>
        <taxon>Phytophthora</taxon>
    </lineage>
</organism>
<evidence type="ECO:0000313" key="1">
    <source>
        <dbReference type="EMBL" id="EGZ29597.1"/>
    </source>
</evidence>
<gene>
    <name evidence="1" type="ORF">PHYSODRAFT_477057</name>
</gene>
<dbReference type="InParanoid" id="G4YQ93"/>
<keyword evidence="2" id="KW-1185">Reference proteome</keyword>
<feature type="non-terminal residue" evidence="1">
    <location>
        <position position="1"/>
    </location>
</feature>
<reference evidence="1 2" key="1">
    <citation type="journal article" date="2006" name="Science">
        <title>Phytophthora genome sequences uncover evolutionary origins and mechanisms of pathogenesis.</title>
        <authorList>
            <person name="Tyler B.M."/>
            <person name="Tripathy S."/>
            <person name="Zhang X."/>
            <person name="Dehal P."/>
            <person name="Jiang R.H."/>
            <person name="Aerts A."/>
            <person name="Arredondo F.D."/>
            <person name="Baxter L."/>
            <person name="Bensasson D."/>
            <person name="Beynon J.L."/>
            <person name="Chapman J."/>
            <person name="Damasceno C.M."/>
            <person name="Dorrance A.E."/>
            <person name="Dou D."/>
            <person name="Dickerman A.W."/>
            <person name="Dubchak I.L."/>
            <person name="Garbelotto M."/>
            <person name="Gijzen M."/>
            <person name="Gordon S.G."/>
            <person name="Govers F."/>
            <person name="Grunwald N.J."/>
            <person name="Huang W."/>
            <person name="Ivors K.L."/>
            <person name="Jones R.W."/>
            <person name="Kamoun S."/>
            <person name="Krampis K."/>
            <person name="Lamour K.H."/>
            <person name="Lee M.K."/>
            <person name="McDonald W.H."/>
            <person name="Medina M."/>
            <person name="Meijer H.J."/>
            <person name="Nordberg E.K."/>
            <person name="Maclean D.J."/>
            <person name="Ospina-Giraldo M.D."/>
            <person name="Morris P.F."/>
            <person name="Phuntumart V."/>
            <person name="Putnam N.H."/>
            <person name="Rash S."/>
            <person name="Rose J.K."/>
            <person name="Sakihama Y."/>
            <person name="Salamov A.A."/>
            <person name="Savidor A."/>
            <person name="Scheuring C.F."/>
            <person name="Smith B.M."/>
            <person name="Sobral B.W."/>
            <person name="Terry A."/>
            <person name="Torto-Alalibo T.A."/>
            <person name="Win J."/>
            <person name="Xu Z."/>
            <person name="Zhang H."/>
            <person name="Grigoriev I.V."/>
            <person name="Rokhsar D.S."/>
            <person name="Boore J.L."/>
        </authorList>
    </citation>
    <scope>NUCLEOTIDE SEQUENCE [LARGE SCALE GENOMIC DNA]</scope>
    <source>
        <strain evidence="1 2">P6497</strain>
    </source>
</reference>
<name>G4YQ93_PHYSP</name>
<accession>G4YQ93</accession>
<dbReference type="KEGG" id="psoj:PHYSODRAFT_477057"/>
<dbReference type="GeneID" id="20654844"/>
<proteinExistence type="predicted"/>
<dbReference type="RefSeq" id="XP_009516872.1">
    <property type="nucleotide sequence ID" value="XM_009518577.1"/>
</dbReference>
<dbReference type="EMBL" id="JH159151">
    <property type="protein sequence ID" value="EGZ29597.1"/>
    <property type="molecule type" value="Genomic_DNA"/>
</dbReference>